<dbReference type="OrthoDB" id="6246803at2759"/>
<name>A0A183AJV4_9TREM</name>
<evidence type="ECO:0000256" key="5">
    <source>
        <dbReference type="SAM" id="Phobius"/>
    </source>
</evidence>
<evidence type="ECO:0000256" key="3">
    <source>
        <dbReference type="ARBA" id="ARBA00022989"/>
    </source>
</evidence>
<feature type="transmembrane region" description="Helical" evidence="5">
    <location>
        <begin position="302"/>
        <end position="326"/>
    </location>
</feature>
<feature type="domain" description="G-protein coupled receptors family 1 profile" evidence="6">
    <location>
        <begin position="133"/>
        <end position="319"/>
    </location>
</feature>
<reference evidence="9" key="1">
    <citation type="submission" date="2016-06" db="UniProtKB">
        <authorList>
            <consortium name="WormBaseParasite"/>
        </authorList>
    </citation>
    <scope>IDENTIFICATION</scope>
</reference>
<accession>A0A183AJV4</accession>
<keyword evidence="2 5" id="KW-0812">Transmembrane</keyword>
<dbReference type="PROSITE" id="PS50262">
    <property type="entry name" value="G_PROTEIN_RECEP_F1_2"/>
    <property type="match status" value="1"/>
</dbReference>
<dbReference type="SUPFAM" id="SSF81321">
    <property type="entry name" value="Family A G protein-coupled receptor-like"/>
    <property type="match status" value="1"/>
</dbReference>
<dbReference type="EMBL" id="UZAN01044329">
    <property type="protein sequence ID" value="VDP80547.1"/>
    <property type="molecule type" value="Genomic_DNA"/>
</dbReference>
<dbReference type="Gene3D" id="1.20.1070.10">
    <property type="entry name" value="Rhodopsin 7-helix transmembrane proteins"/>
    <property type="match status" value="1"/>
</dbReference>
<feature type="transmembrane region" description="Helical" evidence="5">
    <location>
        <begin position="150"/>
        <end position="172"/>
    </location>
</feature>
<dbReference type="WBParaSite" id="ECPE_0000725501-mRNA-1">
    <property type="protein sequence ID" value="ECPE_0000725501-mRNA-1"/>
    <property type="gene ID" value="ECPE_0000725501"/>
</dbReference>
<dbReference type="CDD" id="cd00637">
    <property type="entry name" value="7tm_classA_rhodopsin-like"/>
    <property type="match status" value="1"/>
</dbReference>
<feature type="transmembrane region" description="Helical" evidence="5">
    <location>
        <begin position="108"/>
        <end position="129"/>
    </location>
</feature>
<feature type="transmembrane region" description="Helical" evidence="5">
    <location>
        <begin position="33"/>
        <end position="57"/>
    </location>
</feature>
<dbReference type="AlphaFoldDB" id="A0A183AJV4"/>
<gene>
    <name evidence="7" type="ORF">ECPE_LOCUS7239</name>
</gene>
<comment type="subcellular location">
    <subcellularLocation>
        <location evidence="1">Membrane</location>
    </subcellularLocation>
</comment>
<dbReference type="GO" id="GO:0016020">
    <property type="term" value="C:membrane"/>
    <property type="evidence" value="ECO:0007669"/>
    <property type="project" value="UniProtKB-SubCell"/>
</dbReference>
<evidence type="ECO:0000256" key="4">
    <source>
        <dbReference type="ARBA" id="ARBA00023136"/>
    </source>
</evidence>
<dbReference type="InterPro" id="IPR000276">
    <property type="entry name" value="GPCR_Rhodpsn"/>
</dbReference>
<dbReference type="PANTHER" id="PTHR45698:SF1">
    <property type="entry name" value="TRACE AMINE-ASSOCIATED RECEPTOR 13C-LIKE"/>
    <property type="match status" value="1"/>
</dbReference>
<keyword evidence="3 5" id="KW-1133">Transmembrane helix</keyword>
<sequence>MKSYAKMADIMNITVNTTTSADKSNDIEPHQRVLINIACVLLAFGTTVSFYNTFALIQTRVDSILSKILMYNHNIFNGTFCIVVGYLLASFNYTFQLGNKSGNPFICYALQAGFLVILCGASVICNVICQCADRFWAIIYPKSYRVHTKRYIISCYVFICTYSGVVASLRLLRTDLVNGRCIPIDEYRRKYVLAMTEIALLYILPVVMMVSLTVPIIWHLRQYLLGTLRNNKITPVSQQTISDRLGRSDGSLNALYVAQRGIFLNSMILVIELILLVTILLILLVLDKLRLALFGIASPFRIYYLFVVTLTCTFNPFITTFTVTPLRRTVGNQWRKCNFHIRTIHTKCLCLHPESN</sequence>
<evidence type="ECO:0000259" key="6">
    <source>
        <dbReference type="PROSITE" id="PS50262"/>
    </source>
</evidence>
<dbReference type="Pfam" id="PF00001">
    <property type="entry name" value="7tm_1"/>
    <property type="match status" value="1"/>
</dbReference>
<evidence type="ECO:0000313" key="8">
    <source>
        <dbReference type="Proteomes" id="UP000272942"/>
    </source>
</evidence>
<proteinExistence type="predicted"/>
<feature type="transmembrane region" description="Helical" evidence="5">
    <location>
        <begin position="192"/>
        <end position="220"/>
    </location>
</feature>
<reference evidence="7 8" key="2">
    <citation type="submission" date="2018-11" db="EMBL/GenBank/DDBJ databases">
        <authorList>
            <consortium name="Pathogen Informatics"/>
        </authorList>
    </citation>
    <scope>NUCLEOTIDE SEQUENCE [LARGE SCALE GENOMIC DNA]</scope>
    <source>
        <strain evidence="7 8">Egypt</strain>
    </source>
</reference>
<feature type="transmembrane region" description="Helical" evidence="5">
    <location>
        <begin position="69"/>
        <end position="88"/>
    </location>
</feature>
<keyword evidence="8" id="KW-1185">Reference proteome</keyword>
<dbReference type="PANTHER" id="PTHR45698">
    <property type="entry name" value="TRACE AMINE-ASSOCIATED RECEPTOR 19N-RELATED"/>
    <property type="match status" value="1"/>
</dbReference>
<evidence type="ECO:0000256" key="1">
    <source>
        <dbReference type="ARBA" id="ARBA00004370"/>
    </source>
</evidence>
<keyword evidence="4 5" id="KW-0472">Membrane</keyword>
<organism evidence="9">
    <name type="scientific">Echinostoma caproni</name>
    <dbReference type="NCBI Taxonomy" id="27848"/>
    <lineage>
        <taxon>Eukaryota</taxon>
        <taxon>Metazoa</taxon>
        <taxon>Spiralia</taxon>
        <taxon>Lophotrochozoa</taxon>
        <taxon>Platyhelminthes</taxon>
        <taxon>Trematoda</taxon>
        <taxon>Digenea</taxon>
        <taxon>Plagiorchiida</taxon>
        <taxon>Echinostomata</taxon>
        <taxon>Echinostomatoidea</taxon>
        <taxon>Echinostomatidae</taxon>
        <taxon>Echinostoma</taxon>
    </lineage>
</organism>
<dbReference type="GO" id="GO:0004930">
    <property type="term" value="F:G protein-coupled receptor activity"/>
    <property type="evidence" value="ECO:0007669"/>
    <property type="project" value="InterPro"/>
</dbReference>
<evidence type="ECO:0000256" key="2">
    <source>
        <dbReference type="ARBA" id="ARBA00022692"/>
    </source>
</evidence>
<dbReference type="Proteomes" id="UP000272942">
    <property type="component" value="Unassembled WGS sequence"/>
</dbReference>
<evidence type="ECO:0000313" key="7">
    <source>
        <dbReference type="EMBL" id="VDP80547.1"/>
    </source>
</evidence>
<evidence type="ECO:0000313" key="9">
    <source>
        <dbReference type="WBParaSite" id="ECPE_0000725501-mRNA-1"/>
    </source>
</evidence>
<dbReference type="InterPro" id="IPR017452">
    <property type="entry name" value="GPCR_Rhodpsn_7TM"/>
</dbReference>
<feature type="transmembrane region" description="Helical" evidence="5">
    <location>
        <begin position="262"/>
        <end position="286"/>
    </location>
</feature>
<protein>
    <submittedName>
        <fullName evidence="9">G_PROTEIN_RECEP_F1_2 domain-containing protein</fullName>
    </submittedName>
</protein>